<evidence type="ECO:0000313" key="2">
    <source>
        <dbReference type="Proteomes" id="UP001302222"/>
    </source>
</evidence>
<dbReference type="RefSeq" id="WP_323259429.1">
    <property type="nucleotide sequence ID" value="NZ_JAYGIM010000010.1"/>
</dbReference>
<organism evidence="1 2">
    <name type="scientific">Arcicella lustrica</name>
    <dbReference type="NCBI Taxonomy" id="2984196"/>
    <lineage>
        <taxon>Bacteria</taxon>
        <taxon>Pseudomonadati</taxon>
        <taxon>Bacteroidota</taxon>
        <taxon>Cytophagia</taxon>
        <taxon>Cytophagales</taxon>
        <taxon>Flectobacillaceae</taxon>
        <taxon>Arcicella</taxon>
    </lineage>
</organism>
<dbReference type="Proteomes" id="UP001302222">
    <property type="component" value="Unassembled WGS sequence"/>
</dbReference>
<protein>
    <submittedName>
        <fullName evidence="1">Uncharacterized protein</fullName>
    </submittedName>
</protein>
<comment type="caution">
    <text evidence="1">The sequence shown here is derived from an EMBL/GenBank/DDBJ whole genome shotgun (WGS) entry which is preliminary data.</text>
</comment>
<gene>
    <name evidence="1" type="ORF">VB798_14235</name>
</gene>
<evidence type="ECO:0000313" key="1">
    <source>
        <dbReference type="EMBL" id="MEA5427745.1"/>
    </source>
</evidence>
<accession>A0ABU5SKB2</accession>
<name>A0ABU5SKB2_9BACT</name>
<sequence>MIFNYLLTYLNQAKNKLRLNNDVMAGDHNDGNPVERVVSAARLIPKHRIAIISNTGHGCFLENFPATWASIFPFLKK</sequence>
<reference evidence="1 2" key="1">
    <citation type="submission" date="2023-12" db="EMBL/GenBank/DDBJ databases">
        <title>Novel species of the genus Arcicella isolated from rivers.</title>
        <authorList>
            <person name="Lu H."/>
        </authorList>
    </citation>
    <scope>NUCLEOTIDE SEQUENCE [LARGE SCALE GENOMIC DNA]</scope>
    <source>
        <strain evidence="1 2">DC25W</strain>
    </source>
</reference>
<keyword evidence="2" id="KW-1185">Reference proteome</keyword>
<dbReference type="SUPFAM" id="SSF53474">
    <property type="entry name" value="alpha/beta-Hydrolases"/>
    <property type="match status" value="1"/>
</dbReference>
<dbReference type="EMBL" id="JAYGIM010000010">
    <property type="protein sequence ID" value="MEA5427745.1"/>
    <property type="molecule type" value="Genomic_DNA"/>
</dbReference>
<dbReference type="InterPro" id="IPR029058">
    <property type="entry name" value="AB_hydrolase_fold"/>
</dbReference>
<proteinExistence type="predicted"/>